<reference evidence="3" key="1">
    <citation type="submission" date="2017-09" db="EMBL/GenBank/DDBJ databases">
        <title>Depth-based differentiation of microbial function through sediment-hosted aquifers and enrichment of novel symbionts in the deep terrestrial subsurface.</title>
        <authorList>
            <person name="Probst A.J."/>
            <person name="Ladd B."/>
            <person name="Jarett J.K."/>
            <person name="Geller-Mcgrath D.E."/>
            <person name="Sieber C.M.K."/>
            <person name="Emerson J.B."/>
            <person name="Anantharaman K."/>
            <person name="Thomas B.C."/>
            <person name="Malmstrom R."/>
            <person name="Stieglmeier M."/>
            <person name="Klingl A."/>
            <person name="Woyke T."/>
            <person name="Ryan C.M."/>
            <person name="Banfield J.F."/>
        </authorList>
    </citation>
    <scope>NUCLEOTIDE SEQUENCE [LARGE SCALE GENOMIC DNA]</scope>
</reference>
<evidence type="ECO:0000313" key="3">
    <source>
        <dbReference type="Proteomes" id="UP000231383"/>
    </source>
</evidence>
<name>A0A2M8F3G3_9BACT</name>
<dbReference type="EMBL" id="PFSC01000024">
    <property type="protein sequence ID" value="PJC33836.1"/>
    <property type="molecule type" value="Genomic_DNA"/>
</dbReference>
<comment type="caution">
    <text evidence="2">The sequence shown here is derived from an EMBL/GenBank/DDBJ whole genome shotgun (WGS) entry which is preliminary data.</text>
</comment>
<protein>
    <submittedName>
        <fullName evidence="2">Uncharacterized protein</fullName>
    </submittedName>
</protein>
<proteinExistence type="predicted"/>
<gene>
    <name evidence="2" type="ORF">CO051_00850</name>
</gene>
<accession>A0A2M8F3G3</accession>
<feature type="region of interest" description="Disordered" evidence="1">
    <location>
        <begin position="142"/>
        <end position="161"/>
    </location>
</feature>
<feature type="compositionally biased region" description="Polar residues" evidence="1">
    <location>
        <begin position="151"/>
        <end position="161"/>
    </location>
</feature>
<evidence type="ECO:0000313" key="2">
    <source>
        <dbReference type="EMBL" id="PJC33836.1"/>
    </source>
</evidence>
<dbReference type="AlphaFoldDB" id="A0A2M8F3G3"/>
<organism evidence="2 3">
    <name type="scientific">Candidatus Roizmanbacteria bacterium CG_4_9_14_0_2_um_filter_39_13</name>
    <dbReference type="NCBI Taxonomy" id="1974839"/>
    <lineage>
        <taxon>Bacteria</taxon>
        <taxon>Candidatus Roizmaniibacteriota</taxon>
    </lineage>
</organism>
<sequence>MSQQGIIPLIPVEDVRYAAYQFGYDSEIAYNHDPSWPFPITQVIKAPPKIEKFGSMVYIPFNLCEQAQENPIATLAKLAGLASQLSDYGNGRYRYQGNIILRGMATYAQVLGKASRLYPDFALTPSQERLIAQFPYGITSLSPHEQEPDINGNQIPNYWKN</sequence>
<evidence type="ECO:0000256" key="1">
    <source>
        <dbReference type="SAM" id="MobiDB-lite"/>
    </source>
</evidence>
<dbReference type="Proteomes" id="UP000231383">
    <property type="component" value="Unassembled WGS sequence"/>
</dbReference>